<dbReference type="AlphaFoldDB" id="V4NLZ8"/>
<gene>
    <name evidence="2" type="ORF">EUTSA_v10022390mg</name>
</gene>
<keyword evidence="3" id="KW-1185">Reference proteome</keyword>
<evidence type="ECO:0000313" key="3">
    <source>
        <dbReference type="Proteomes" id="UP000030689"/>
    </source>
</evidence>
<evidence type="ECO:0000313" key="2">
    <source>
        <dbReference type="EMBL" id="ESQ47451.1"/>
    </source>
</evidence>
<dbReference type="EMBL" id="KI517408">
    <property type="protein sequence ID" value="ESQ47451.1"/>
    <property type="molecule type" value="Genomic_DNA"/>
</dbReference>
<reference evidence="2 3" key="1">
    <citation type="journal article" date="2013" name="Front. Plant Sci.">
        <title>The Reference Genome of the Halophytic Plant Eutrema salsugineum.</title>
        <authorList>
            <person name="Yang R."/>
            <person name="Jarvis D.E."/>
            <person name="Chen H."/>
            <person name="Beilstein M.A."/>
            <person name="Grimwood J."/>
            <person name="Jenkins J."/>
            <person name="Shu S."/>
            <person name="Prochnik S."/>
            <person name="Xin M."/>
            <person name="Ma C."/>
            <person name="Schmutz J."/>
            <person name="Wing R.A."/>
            <person name="Mitchell-Olds T."/>
            <person name="Schumaker K.S."/>
            <person name="Wang X."/>
        </authorList>
    </citation>
    <scope>NUCLEOTIDE SEQUENCE [LARGE SCALE GENOMIC DNA]</scope>
</reference>
<proteinExistence type="predicted"/>
<accession>V4NLZ8</accession>
<organism evidence="2 3">
    <name type="scientific">Eutrema salsugineum</name>
    <name type="common">Saltwater cress</name>
    <name type="synonym">Sisymbrium salsugineum</name>
    <dbReference type="NCBI Taxonomy" id="72664"/>
    <lineage>
        <taxon>Eukaryota</taxon>
        <taxon>Viridiplantae</taxon>
        <taxon>Streptophyta</taxon>
        <taxon>Embryophyta</taxon>
        <taxon>Tracheophyta</taxon>
        <taxon>Spermatophyta</taxon>
        <taxon>Magnoliopsida</taxon>
        <taxon>eudicotyledons</taxon>
        <taxon>Gunneridae</taxon>
        <taxon>Pentapetalae</taxon>
        <taxon>rosids</taxon>
        <taxon>malvids</taxon>
        <taxon>Brassicales</taxon>
        <taxon>Brassicaceae</taxon>
        <taxon>Eutremeae</taxon>
        <taxon>Eutrema</taxon>
    </lineage>
</organism>
<dbReference type="Proteomes" id="UP000030689">
    <property type="component" value="Unassembled WGS sequence"/>
</dbReference>
<feature type="chain" id="PRO_5004723459" description="Bifunctional inhibitor/plant lipid transfer protein/seed storage helical domain-containing protein" evidence="1">
    <location>
        <begin position="28"/>
        <end position="71"/>
    </location>
</feature>
<name>V4NLZ8_EUTSA</name>
<dbReference type="KEGG" id="eus:EUTSA_v10022390mg"/>
<keyword evidence="1" id="KW-0732">Signal</keyword>
<sequence>MVMAYPIIFMSMLTLLVTRSISSQVDAACDPTQVVEDLDYCGASLLLGTPWVPPTKLCCRSIKRNKMKCIL</sequence>
<feature type="signal peptide" evidence="1">
    <location>
        <begin position="1"/>
        <end position="27"/>
    </location>
</feature>
<evidence type="ECO:0000256" key="1">
    <source>
        <dbReference type="SAM" id="SignalP"/>
    </source>
</evidence>
<evidence type="ECO:0008006" key="4">
    <source>
        <dbReference type="Google" id="ProtNLM"/>
    </source>
</evidence>
<protein>
    <recommendedName>
        <fullName evidence="4">Bifunctional inhibitor/plant lipid transfer protein/seed storage helical domain-containing protein</fullName>
    </recommendedName>
</protein>
<dbReference type="STRING" id="72664.V4NLZ8"/>
<dbReference type="Gramene" id="ESQ47451">
    <property type="protein sequence ID" value="ESQ47451"/>
    <property type="gene ID" value="EUTSA_v10022390mg"/>
</dbReference>